<feature type="compositionally biased region" description="Basic and acidic residues" evidence="1">
    <location>
        <begin position="1"/>
        <end position="11"/>
    </location>
</feature>
<proteinExistence type="predicted"/>
<dbReference type="SUPFAM" id="SSF50104">
    <property type="entry name" value="Translation proteins SH3-like domain"/>
    <property type="match status" value="1"/>
</dbReference>
<dbReference type="Proteomes" id="UP001175227">
    <property type="component" value="Unassembled WGS sequence"/>
</dbReference>
<evidence type="ECO:0000313" key="2">
    <source>
        <dbReference type="EMBL" id="KAK0481348.1"/>
    </source>
</evidence>
<comment type="caution">
    <text evidence="2">The sequence shown here is derived from an EMBL/GenBank/DDBJ whole genome shotgun (WGS) entry which is preliminary data.</text>
</comment>
<feature type="region of interest" description="Disordered" evidence="1">
    <location>
        <begin position="1"/>
        <end position="20"/>
    </location>
</feature>
<protein>
    <recommendedName>
        <fullName evidence="4">Chromatin elongation factor spt5</fullName>
    </recommendedName>
</protein>
<evidence type="ECO:0000256" key="1">
    <source>
        <dbReference type="SAM" id="MobiDB-lite"/>
    </source>
</evidence>
<dbReference type="InterPro" id="IPR008991">
    <property type="entry name" value="Translation_prot_SH3-like_sf"/>
</dbReference>
<dbReference type="EMBL" id="JAUEPR010000008">
    <property type="protein sequence ID" value="KAK0481348.1"/>
    <property type="molecule type" value="Genomic_DNA"/>
</dbReference>
<feature type="compositionally biased region" description="Basic residues" evidence="1">
    <location>
        <begin position="690"/>
        <end position="701"/>
    </location>
</feature>
<sequence>MDDQEYDRTSAYEEDESTTPRRLCRHDDDEERVFWPISGVVCPPEDDYGHRVCCFVGDEVAVAKHLAVTEGIEITHHKPGWVYFQGEPTDIVRKEWAVVEGIRTFQDNIIVECVHSADEDELEATDVTFELGDWVTPDLGAYHGDVGCVVAIHDWGYDVAFIPRYFSHSLDHPARSPLLITTHAEAHTLSLPGQAGAKPLIEDGLQILELSAQTLTIARQIRLDILQMLMQGCVHTNSQKPNSLQALVSKSLWKCPRPQDWKFSAGEPVLAQSSIWGHVVAEHLTGLDVYSPSVGKPRLIGFLEVHKEFQVGDFVKILAGEYRGQIGCVQYTDDPLALDVLLWPAHTMEVDVWRNSVSSTRTPELFTALPPDKVSDTMYTGKTPWQGVNVIVLPSNDPNVTTAHNYKGQVGTVLDVLLKQPGPSGIRVCVRLLQTYRAAGGFADVWLDYDEVVEENTGLPLRYCLPLLGDKIVFMPSRGYRRGGNEQKNIERGKALAQEIAERLRRKSPPPPRSATPPHAGSSKDLGTGNAWDPSAPEPIIPHWCRHPALAQRELRVNMLGKSQPQKVRMELTGSGCKMIHLFRTVAEEVFTPWMTVKPVEPNVRDFHRWVVIQGPGLGKLVRGIRYVEGSKPTKWWVREVSIRSGEIDEFVGEPLEVVSSDMCVAADGNEDYQKNLSWAQSQRESPVRAPKRRRKDAPMR</sequence>
<evidence type="ECO:0000313" key="3">
    <source>
        <dbReference type="Proteomes" id="UP001175227"/>
    </source>
</evidence>
<evidence type="ECO:0008006" key="4">
    <source>
        <dbReference type="Google" id="ProtNLM"/>
    </source>
</evidence>
<name>A0AA39UCB4_9AGAR</name>
<keyword evidence="3" id="KW-1185">Reference proteome</keyword>
<organism evidence="2 3">
    <name type="scientific">Armillaria novae-zelandiae</name>
    <dbReference type="NCBI Taxonomy" id="153914"/>
    <lineage>
        <taxon>Eukaryota</taxon>
        <taxon>Fungi</taxon>
        <taxon>Dikarya</taxon>
        <taxon>Basidiomycota</taxon>
        <taxon>Agaricomycotina</taxon>
        <taxon>Agaricomycetes</taxon>
        <taxon>Agaricomycetidae</taxon>
        <taxon>Agaricales</taxon>
        <taxon>Marasmiineae</taxon>
        <taxon>Physalacriaceae</taxon>
        <taxon>Armillaria</taxon>
    </lineage>
</organism>
<reference evidence="2" key="1">
    <citation type="submission" date="2023-06" db="EMBL/GenBank/DDBJ databases">
        <authorList>
            <consortium name="Lawrence Berkeley National Laboratory"/>
            <person name="Ahrendt S."/>
            <person name="Sahu N."/>
            <person name="Indic B."/>
            <person name="Wong-Bajracharya J."/>
            <person name="Merenyi Z."/>
            <person name="Ke H.-M."/>
            <person name="Monk M."/>
            <person name="Kocsube S."/>
            <person name="Drula E."/>
            <person name="Lipzen A."/>
            <person name="Balint B."/>
            <person name="Henrissat B."/>
            <person name="Andreopoulos B."/>
            <person name="Martin F.M."/>
            <person name="Harder C.B."/>
            <person name="Rigling D."/>
            <person name="Ford K.L."/>
            <person name="Foster G.D."/>
            <person name="Pangilinan J."/>
            <person name="Papanicolaou A."/>
            <person name="Barry K."/>
            <person name="LaButti K."/>
            <person name="Viragh M."/>
            <person name="Koriabine M."/>
            <person name="Yan M."/>
            <person name="Riley R."/>
            <person name="Champramary S."/>
            <person name="Plett K.L."/>
            <person name="Tsai I.J."/>
            <person name="Slot J."/>
            <person name="Sipos G."/>
            <person name="Plett J."/>
            <person name="Nagy L.G."/>
            <person name="Grigoriev I.V."/>
        </authorList>
    </citation>
    <scope>NUCLEOTIDE SEQUENCE</scope>
    <source>
        <strain evidence="2">ICMP 16352</strain>
    </source>
</reference>
<feature type="compositionally biased region" description="Polar residues" evidence="1">
    <location>
        <begin position="676"/>
        <end position="685"/>
    </location>
</feature>
<gene>
    <name evidence="2" type="ORF">IW261DRAFT_1470390</name>
</gene>
<dbReference type="AlphaFoldDB" id="A0AA39UCB4"/>
<accession>A0AA39UCB4</accession>
<feature type="region of interest" description="Disordered" evidence="1">
    <location>
        <begin position="676"/>
        <end position="701"/>
    </location>
</feature>
<feature type="region of interest" description="Disordered" evidence="1">
    <location>
        <begin position="503"/>
        <end position="532"/>
    </location>
</feature>